<protein>
    <recommendedName>
        <fullName evidence="1">Glutamine amidotransferase domain-containing protein</fullName>
    </recommendedName>
</protein>
<dbReference type="Gene3D" id="3.40.50.880">
    <property type="match status" value="1"/>
</dbReference>
<dbReference type="PANTHER" id="PTHR42695:SF5">
    <property type="entry name" value="GLUTAMINE AMIDOTRANSFERASE YLR126C-RELATED"/>
    <property type="match status" value="1"/>
</dbReference>
<dbReference type="SUPFAM" id="SSF52317">
    <property type="entry name" value="Class I glutamine amidotransferase-like"/>
    <property type="match status" value="1"/>
</dbReference>
<feature type="domain" description="Glutamine amidotransferase" evidence="1">
    <location>
        <begin position="55"/>
        <end position="193"/>
    </location>
</feature>
<dbReference type="CDD" id="cd01741">
    <property type="entry name" value="GATase1_1"/>
    <property type="match status" value="1"/>
</dbReference>
<dbReference type="InterPro" id="IPR044992">
    <property type="entry name" value="ChyE-like"/>
</dbReference>
<organism evidence="2 3">
    <name type="scientific">Candidatus Uhrbacteria bacterium RIFCSPHIGHO2_02_FULL_53_13</name>
    <dbReference type="NCBI Taxonomy" id="1802389"/>
    <lineage>
        <taxon>Bacteria</taxon>
        <taxon>Candidatus Uhriibacteriota</taxon>
    </lineage>
</organism>
<dbReference type="GO" id="GO:0005829">
    <property type="term" value="C:cytosol"/>
    <property type="evidence" value="ECO:0007669"/>
    <property type="project" value="TreeGrafter"/>
</dbReference>
<accession>A0A1F7TVX2</accession>
<gene>
    <name evidence="2" type="ORF">A3C17_03435</name>
</gene>
<dbReference type="InterPro" id="IPR029062">
    <property type="entry name" value="Class_I_gatase-like"/>
</dbReference>
<proteinExistence type="predicted"/>
<dbReference type="InterPro" id="IPR017926">
    <property type="entry name" value="GATASE"/>
</dbReference>
<sequence>MEFDGGMARLLLVQMRTDEMKHHERNCFIRHMGLEDAQLRTLDVFCDALEPCVLDDVDGLIIGGAGEFRVSDRDLPTLDALIAFVREARVRSLPTLGACYGAHVLTVAFGGEVVYDEARMQFGTYRVTQNECARACPVFGQLPVSYDAQFGHKDHVSILPSGAVNMASTELSSLQAWTFPGEPIYAVQLHAELDEEGVLHRMRHYADVYHIDDEELSRRTAAIRPSPEAPTMLKHFLEQVVEGKKTYPMLAVHARETA</sequence>
<dbReference type="PANTHER" id="PTHR42695">
    <property type="entry name" value="GLUTAMINE AMIDOTRANSFERASE YLR126C-RELATED"/>
    <property type="match status" value="1"/>
</dbReference>
<evidence type="ECO:0000259" key="1">
    <source>
        <dbReference type="Pfam" id="PF00117"/>
    </source>
</evidence>
<dbReference type="EMBL" id="MGDX01000036">
    <property type="protein sequence ID" value="OGL70096.1"/>
    <property type="molecule type" value="Genomic_DNA"/>
</dbReference>
<comment type="caution">
    <text evidence="2">The sequence shown here is derived from an EMBL/GenBank/DDBJ whole genome shotgun (WGS) entry which is preliminary data.</text>
</comment>
<dbReference type="STRING" id="1802389.A3C17_03435"/>
<name>A0A1F7TVX2_9BACT</name>
<evidence type="ECO:0000313" key="3">
    <source>
        <dbReference type="Proteomes" id="UP000177097"/>
    </source>
</evidence>
<dbReference type="Pfam" id="PF00117">
    <property type="entry name" value="GATase"/>
    <property type="match status" value="1"/>
</dbReference>
<dbReference type="PROSITE" id="PS51273">
    <property type="entry name" value="GATASE_TYPE_1"/>
    <property type="match status" value="1"/>
</dbReference>
<evidence type="ECO:0000313" key="2">
    <source>
        <dbReference type="EMBL" id="OGL70096.1"/>
    </source>
</evidence>
<dbReference type="AlphaFoldDB" id="A0A1F7TVX2"/>
<dbReference type="Proteomes" id="UP000177097">
    <property type="component" value="Unassembled WGS sequence"/>
</dbReference>
<reference evidence="2 3" key="1">
    <citation type="journal article" date="2016" name="Nat. Commun.">
        <title>Thousands of microbial genomes shed light on interconnected biogeochemical processes in an aquifer system.</title>
        <authorList>
            <person name="Anantharaman K."/>
            <person name="Brown C.T."/>
            <person name="Hug L.A."/>
            <person name="Sharon I."/>
            <person name="Castelle C.J."/>
            <person name="Probst A.J."/>
            <person name="Thomas B.C."/>
            <person name="Singh A."/>
            <person name="Wilkins M.J."/>
            <person name="Karaoz U."/>
            <person name="Brodie E.L."/>
            <person name="Williams K.H."/>
            <person name="Hubbard S.S."/>
            <person name="Banfield J.F."/>
        </authorList>
    </citation>
    <scope>NUCLEOTIDE SEQUENCE [LARGE SCALE GENOMIC DNA]</scope>
</reference>